<dbReference type="EMBL" id="BOOU01000106">
    <property type="protein sequence ID" value="GII81665.1"/>
    <property type="molecule type" value="Genomic_DNA"/>
</dbReference>
<evidence type="ECO:0000313" key="5">
    <source>
        <dbReference type="EMBL" id="GII81665.1"/>
    </source>
</evidence>
<dbReference type="Pfam" id="PF13407">
    <property type="entry name" value="Peripla_BP_4"/>
    <property type="match status" value="1"/>
</dbReference>
<feature type="chain" id="PRO_5038820685" evidence="3">
    <location>
        <begin position="22"/>
        <end position="379"/>
    </location>
</feature>
<protein>
    <submittedName>
        <fullName evidence="5">Sugar ABC transporter substrate-binding protein</fullName>
    </submittedName>
</protein>
<reference evidence="5" key="1">
    <citation type="submission" date="2021-01" db="EMBL/GenBank/DDBJ databases">
        <title>Whole genome shotgun sequence of Sphaerisporangium rufum NBRC 109079.</title>
        <authorList>
            <person name="Komaki H."/>
            <person name="Tamura T."/>
        </authorList>
    </citation>
    <scope>NUCLEOTIDE SEQUENCE</scope>
    <source>
        <strain evidence="5">NBRC 109079</strain>
    </source>
</reference>
<dbReference type="NCBIfam" id="NF040907">
    <property type="entry name" value="ChvE"/>
    <property type="match status" value="1"/>
</dbReference>
<dbReference type="GO" id="GO:0030288">
    <property type="term" value="C:outer membrane-bounded periplasmic space"/>
    <property type="evidence" value="ECO:0007669"/>
    <property type="project" value="TreeGrafter"/>
</dbReference>
<accession>A0A919RCX4</accession>
<name>A0A919RCX4_9ACTN</name>
<dbReference type="InterPro" id="IPR050555">
    <property type="entry name" value="Bact_Solute-Bind_Prot2"/>
</dbReference>
<comment type="caution">
    <text evidence="5">The sequence shown here is derived from an EMBL/GenBank/DDBJ whole genome shotgun (WGS) entry which is preliminary data.</text>
</comment>
<dbReference type="PANTHER" id="PTHR30036">
    <property type="entry name" value="D-XYLOSE-BINDING PERIPLASMIC PROTEIN"/>
    <property type="match status" value="1"/>
</dbReference>
<dbReference type="Gene3D" id="3.40.50.2300">
    <property type="match status" value="2"/>
</dbReference>
<dbReference type="AlphaFoldDB" id="A0A919RCX4"/>
<dbReference type="InterPro" id="IPR049784">
    <property type="entry name" value="ChvE-like"/>
</dbReference>
<evidence type="ECO:0000256" key="3">
    <source>
        <dbReference type="SAM" id="SignalP"/>
    </source>
</evidence>
<dbReference type="Proteomes" id="UP000655287">
    <property type="component" value="Unassembled WGS sequence"/>
</dbReference>
<dbReference type="GO" id="GO:0030246">
    <property type="term" value="F:carbohydrate binding"/>
    <property type="evidence" value="ECO:0007669"/>
    <property type="project" value="TreeGrafter"/>
</dbReference>
<dbReference type="InterPro" id="IPR028082">
    <property type="entry name" value="Peripla_BP_I"/>
</dbReference>
<dbReference type="PROSITE" id="PS51257">
    <property type="entry name" value="PROKAR_LIPOPROTEIN"/>
    <property type="match status" value="1"/>
</dbReference>
<evidence type="ECO:0000259" key="4">
    <source>
        <dbReference type="Pfam" id="PF13407"/>
    </source>
</evidence>
<sequence length="379" mass="40542">MRFMKVAVAASALVLAGTMSACGSSQKTVDAEGASAAPGGNQGALVGVTMPTKRSERWIHDGDNVKAGLEKLGYKVDLQYAEDDIPTQVNQLENQITKGAKLLIIASIDGTALTTQLQEAADKKIPVIAYDRLIRNSPNVDYYSTFDNFKVGVQQATSLLVGLKLKTADGGEGSAKGPFNIELFAGSPDDNNATFFFNGAMSVLKPYIDKGTLKVKSGQTDFKTVAILRWDPATAQKRMEDILTKTYSGGDKVDGVLSPYDGLSIGILSALKSNGYGTSGQPYPTVTGQDAELASVKSIIADEQYSTIYKDTRQLAEVTVEMTDAVLKGGKPEVNNTTDYDNGNKVVPSRLLESVIVDKSNYKKVLVDSQYYTEAQLGG</sequence>
<dbReference type="PANTHER" id="PTHR30036:SF1">
    <property type="entry name" value="D-XYLOSE-BINDING PERIPLASMIC PROTEIN"/>
    <property type="match status" value="1"/>
</dbReference>
<evidence type="ECO:0000256" key="2">
    <source>
        <dbReference type="ARBA" id="ARBA00022729"/>
    </source>
</evidence>
<dbReference type="SUPFAM" id="SSF53822">
    <property type="entry name" value="Periplasmic binding protein-like I"/>
    <property type="match status" value="1"/>
</dbReference>
<proteinExistence type="predicted"/>
<gene>
    <name evidence="5" type="primary">xylF</name>
    <name evidence="5" type="ORF">Sru01_66470</name>
</gene>
<feature type="domain" description="Periplasmic binding protein" evidence="4">
    <location>
        <begin position="46"/>
        <end position="330"/>
    </location>
</feature>
<dbReference type="CDD" id="cd19994">
    <property type="entry name" value="PBP1_ChvE"/>
    <property type="match status" value="1"/>
</dbReference>
<organism evidence="5 6">
    <name type="scientific">Sphaerisporangium rufum</name>
    <dbReference type="NCBI Taxonomy" id="1381558"/>
    <lineage>
        <taxon>Bacteria</taxon>
        <taxon>Bacillati</taxon>
        <taxon>Actinomycetota</taxon>
        <taxon>Actinomycetes</taxon>
        <taxon>Streptosporangiales</taxon>
        <taxon>Streptosporangiaceae</taxon>
        <taxon>Sphaerisporangium</taxon>
    </lineage>
</organism>
<evidence type="ECO:0000313" key="6">
    <source>
        <dbReference type="Proteomes" id="UP000655287"/>
    </source>
</evidence>
<evidence type="ECO:0000256" key="1">
    <source>
        <dbReference type="ARBA" id="ARBA00004196"/>
    </source>
</evidence>
<keyword evidence="6" id="KW-1185">Reference proteome</keyword>
<keyword evidence="2 3" id="KW-0732">Signal</keyword>
<feature type="signal peptide" evidence="3">
    <location>
        <begin position="1"/>
        <end position="21"/>
    </location>
</feature>
<comment type="subcellular location">
    <subcellularLocation>
        <location evidence="1">Cell envelope</location>
    </subcellularLocation>
</comment>
<dbReference type="RefSeq" id="WP_203994251.1">
    <property type="nucleotide sequence ID" value="NZ_BOOU01000106.1"/>
</dbReference>
<dbReference type="InterPro" id="IPR025997">
    <property type="entry name" value="SBP_2_dom"/>
</dbReference>